<dbReference type="Gene3D" id="3.40.50.150">
    <property type="entry name" value="Vaccinia Virus protein VP39"/>
    <property type="match status" value="1"/>
</dbReference>
<evidence type="ECO:0000259" key="6">
    <source>
        <dbReference type="Pfam" id="PF12564"/>
    </source>
</evidence>
<organism evidence="7 8">
    <name type="scientific">Acholeplasma oculi</name>
    <dbReference type="NCBI Taxonomy" id="35623"/>
    <lineage>
        <taxon>Bacteria</taxon>
        <taxon>Bacillati</taxon>
        <taxon>Mycoplasmatota</taxon>
        <taxon>Mollicutes</taxon>
        <taxon>Acholeplasmatales</taxon>
        <taxon>Acholeplasmataceae</taxon>
        <taxon>Acholeplasma</taxon>
    </lineage>
</organism>
<evidence type="ECO:0000256" key="1">
    <source>
        <dbReference type="ARBA" id="ARBA00006594"/>
    </source>
</evidence>
<evidence type="ECO:0000259" key="5">
    <source>
        <dbReference type="Pfam" id="PF01555"/>
    </source>
</evidence>
<keyword evidence="8" id="KW-1185">Reference proteome</keyword>
<dbReference type="AlphaFoldDB" id="A0A061A8N0"/>
<evidence type="ECO:0000256" key="3">
    <source>
        <dbReference type="ARBA" id="ARBA00022679"/>
    </source>
</evidence>
<reference evidence="8" key="1">
    <citation type="submission" date="2014-05" db="EMBL/GenBank/DDBJ databases">
        <authorList>
            <person name="Kube M."/>
        </authorList>
    </citation>
    <scope>NUCLEOTIDE SEQUENCE [LARGE SCALE GENOMIC DNA]</scope>
</reference>
<name>A0A061A8N0_9MOLU</name>
<evidence type="ECO:0000256" key="4">
    <source>
        <dbReference type="ARBA" id="ARBA00022691"/>
    </source>
</evidence>
<keyword evidence="4" id="KW-0949">S-adenosyl-L-methionine</keyword>
<dbReference type="REBASE" id="87947">
    <property type="entry name" value="M.Aoc19LORF1620P"/>
</dbReference>
<dbReference type="Pfam" id="PF01555">
    <property type="entry name" value="N6_N4_Mtase"/>
    <property type="match status" value="1"/>
</dbReference>
<dbReference type="SUPFAM" id="SSF53335">
    <property type="entry name" value="S-adenosyl-L-methionine-dependent methyltransferases"/>
    <property type="match status" value="1"/>
</dbReference>
<dbReference type="InterPro" id="IPR029063">
    <property type="entry name" value="SAM-dependent_MTases_sf"/>
</dbReference>
<dbReference type="PATRIC" id="fig|35623.3.peg.162"/>
<gene>
    <name evidence="7" type="ORF">Aocu_01620</name>
</gene>
<keyword evidence="3 7" id="KW-0808">Transferase</keyword>
<dbReference type="Pfam" id="PF12564">
    <property type="entry name" value="TypeIII_RM_meth"/>
    <property type="match status" value="1"/>
</dbReference>
<dbReference type="InParanoid" id="A0A061A8N0"/>
<dbReference type="GO" id="GO:0003677">
    <property type="term" value="F:DNA binding"/>
    <property type="evidence" value="ECO:0007669"/>
    <property type="project" value="InterPro"/>
</dbReference>
<dbReference type="HOGENOM" id="CLU_029607_1_0_14"/>
<comment type="similarity">
    <text evidence="1">Belongs to the N(4)/N(6)-methyltransferase family.</text>
</comment>
<evidence type="ECO:0000313" key="8">
    <source>
        <dbReference type="Proteomes" id="UP000032434"/>
    </source>
</evidence>
<dbReference type="PIRSF" id="PIRSF015855">
    <property type="entry name" value="TypeIII_Mtase_mKpnI"/>
    <property type="match status" value="1"/>
</dbReference>
<dbReference type="InterPro" id="IPR002052">
    <property type="entry name" value="DNA_methylase_N6_adenine_CS"/>
</dbReference>
<dbReference type="KEGG" id="aoc:Aocu_01620"/>
<dbReference type="OrthoDB" id="9800801at2"/>
<dbReference type="EMBL" id="LK028559">
    <property type="protein sequence ID" value="CDR30235.1"/>
    <property type="molecule type" value="Genomic_DNA"/>
</dbReference>
<proteinExistence type="inferred from homology"/>
<dbReference type="InterPro" id="IPR002941">
    <property type="entry name" value="DNA_methylase_N4/N6"/>
</dbReference>
<dbReference type="Proteomes" id="UP000032434">
    <property type="component" value="Chromosome 1"/>
</dbReference>
<accession>A0A061A8N0</accession>
<sequence>MNNLLTILETILFSDVKYLDDNGRLLKGKLQEDAINLNPDLIRLLLSNDIIVKTFFVKVDNALIFNSLKFSWVISNREFLPDSYTRFKNRIGLTDKNNNYLSNINDVVLTFPYKDNLLVGGQSSEDEKRNEVFINETLMQNDIDVLLEPKVFTNVNEYYSKKSSIFEKNIMLKGNNLIAVSSLLKTHKNSIKFIYLDPPYNTEGAANTFSYNNSFNHSTWLVFMKNRLEIAYKLLTDDGVIAIAIDDFEYAHLKVLCDELFTRENYVGTIIVQSNPRGRTINSNFATCHEYCLYYAKDITKVNINNLDLTTEQENLFNNSDQSGNYRYLPFRRSGGTSTPEERPNSEFTLYYSKSENNIIAIGGNRKGGIEYVYEPMEILQLNEDGEIVELNPESFNNNPDIVPILPIDVNGRRRVWRWSDRLKILTAARNGDFKVQADGRGYYVQLKDRIKSGRKPKTIWDDSRYDASSSGTILLKKMFDGEKPFSYPKSIYTMIDTLKIITNDDDIILDFFGGSGTTAHAVLELNKLDGGNRRFIIVEQMNYFDTVTVPRVRKVYEQLISEKAEVNPLLVMELKKLNGFYLDKINESDDSSLELLFNDIIKNPFIISKPNSSDVSIKDDFTKMSFSDQRKLLVEILDKNMLYVNYSDIDDEEMKVSSVEKKYTRNFYGEK</sequence>
<dbReference type="InterPro" id="IPR002295">
    <property type="entry name" value="N4/N6-MTase_EcoPI_Mod-like"/>
</dbReference>
<feature type="domain" description="Type III restriction/modification enzyme methylation subunit" evidence="6">
    <location>
        <begin position="38"/>
        <end position="93"/>
    </location>
</feature>
<dbReference type="PRINTS" id="PR00506">
    <property type="entry name" value="D21N6MTFRASE"/>
</dbReference>
<keyword evidence="2 7" id="KW-0489">Methyltransferase</keyword>
<dbReference type="GO" id="GO:0032259">
    <property type="term" value="P:methylation"/>
    <property type="evidence" value="ECO:0007669"/>
    <property type="project" value="UniProtKB-KW"/>
</dbReference>
<protein>
    <submittedName>
        <fullName evidence="7">N6 adenine-speicific DNA methyltransferase, D21 class</fullName>
    </submittedName>
</protein>
<evidence type="ECO:0000256" key="2">
    <source>
        <dbReference type="ARBA" id="ARBA00022603"/>
    </source>
</evidence>
<evidence type="ECO:0000313" key="7">
    <source>
        <dbReference type="EMBL" id="CDR30235.1"/>
    </source>
</evidence>
<feature type="domain" description="DNA methylase N-4/N-6" evidence="5">
    <location>
        <begin position="191"/>
        <end position="528"/>
    </location>
</feature>
<dbReference type="GO" id="GO:0008170">
    <property type="term" value="F:N-methyltransferase activity"/>
    <property type="evidence" value="ECO:0007669"/>
    <property type="project" value="InterPro"/>
</dbReference>
<dbReference type="PROSITE" id="PS00092">
    <property type="entry name" value="N6_MTASE"/>
    <property type="match status" value="1"/>
</dbReference>
<dbReference type="STRING" id="35623.Aocu_01620"/>
<dbReference type="RefSeq" id="WP_052669875.1">
    <property type="nucleotide sequence ID" value="NZ_FUZK01000002.1"/>
</dbReference>
<dbReference type="InterPro" id="IPR022221">
    <property type="entry name" value="TypeIII_RM_meth"/>
</dbReference>